<organism evidence="2">
    <name type="scientific">uncultured Dysgonomonas sp</name>
    <dbReference type="NCBI Taxonomy" id="206096"/>
    <lineage>
        <taxon>Bacteria</taxon>
        <taxon>Pseudomonadati</taxon>
        <taxon>Bacteroidota</taxon>
        <taxon>Bacteroidia</taxon>
        <taxon>Bacteroidales</taxon>
        <taxon>Dysgonomonadaceae</taxon>
        <taxon>Dysgonomonas</taxon>
        <taxon>environmental samples</taxon>
    </lineage>
</organism>
<reference evidence="2" key="1">
    <citation type="submission" date="2016-04" db="EMBL/GenBank/DDBJ databases">
        <authorList>
            <person name="Evans L.H."/>
            <person name="Alamgir A."/>
            <person name="Owens N."/>
            <person name="Weber N.D."/>
            <person name="Virtaneva K."/>
            <person name="Barbian K."/>
            <person name="Babar A."/>
            <person name="Rosenke K."/>
        </authorList>
    </citation>
    <scope>NUCLEOTIDE SEQUENCE</scope>
    <source>
        <strain evidence="2">86-2</strain>
    </source>
</reference>
<protein>
    <recommendedName>
        <fullName evidence="1">Phosphoribosyltransferase domain-containing protein</fullName>
    </recommendedName>
</protein>
<name>A0A212JFL3_9BACT</name>
<evidence type="ECO:0000259" key="1">
    <source>
        <dbReference type="Pfam" id="PF00156"/>
    </source>
</evidence>
<dbReference type="AlphaFoldDB" id="A0A212JFL3"/>
<sequence length="133" mass="15048">MSDNKSFSEVLERFRDIAFYESFDMIVAIANGGIIPAAILNQRLNIDIHLLKINLRDAYQKPKYESPQLIAPIDFDFKGKSILLVEDRVKTGASLALACKLLEGARLVKTFAVNGKADYALYDEDCFKFPWLL</sequence>
<feature type="domain" description="Phosphoribosyltransferase" evidence="1">
    <location>
        <begin position="16"/>
        <end position="121"/>
    </location>
</feature>
<dbReference type="InterPro" id="IPR029057">
    <property type="entry name" value="PRTase-like"/>
</dbReference>
<dbReference type="SUPFAM" id="SSF53271">
    <property type="entry name" value="PRTase-like"/>
    <property type="match status" value="1"/>
</dbReference>
<dbReference type="Gene3D" id="3.40.50.2020">
    <property type="match status" value="1"/>
</dbReference>
<evidence type="ECO:0000313" key="2">
    <source>
        <dbReference type="EMBL" id="SBV98214.1"/>
    </source>
</evidence>
<gene>
    <name evidence="2" type="ORF">KL86DYS2_11408</name>
</gene>
<dbReference type="CDD" id="cd06223">
    <property type="entry name" value="PRTases_typeI"/>
    <property type="match status" value="1"/>
</dbReference>
<dbReference type="Pfam" id="PF00156">
    <property type="entry name" value="Pribosyltran"/>
    <property type="match status" value="1"/>
</dbReference>
<dbReference type="InterPro" id="IPR000836">
    <property type="entry name" value="PRTase_dom"/>
</dbReference>
<dbReference type="RefSeq" id="WP_135103839.1">
    <property type="nucleotide sequence ID" value="NZ_LT599021.1"/>
</dbReference>
<proteinExistence type="predicted"/>
<accession>A0A212JFL3</accession>
<dbReference type="EMBL" id="FLUL01000001">
    <property type="protein sequence ID" value="SBV98214.1"/>
    <property type="molecule type" value="Genomic_DNA"/>
</dbReference>